<comment type="caution">
    <text evidence="2">The sequence shown here is derived from an EMBL/GenBank/DDBJ whole genome shotgun (WGS) entry which is preliminary data.</text>
</comment>
<dbReference type="AlphaFoldDB" id="A0A852TZR2"/>
<dbReference type="PANTHER" id="PTHR35531">
    <property type="entry name" value="INNER MEMBRANE PROTEIN YBCI-RELATED"/>
    <property type="match status" value="1"/>
</dbReference>
<dbReference type="PANTHER" id="PTHR35531:SF1">
    <property type="entry name" value="INNER MEMBRANE PROTEIN YBCI-RELATED"/>
    <property type="match status" value="1"/>
</dbReference>
<dbReference type="InterPro" id="IPR007404">
    <property type="entry name" value="YdjM-like"/>
</dbReference>
<gene>
    <name evidence="2" type="ORF">HDA32_003925</name>
</gene>
<dbReference type="GO" id="GO:0016787">
    <property type="term" value="F:hydrolase activity"/>
    <property type="evidence" value="ECO:0007669"/>
    <property type="project" value="UniProtKB-KW"/>
</dbReference>
<feature type="transmembrane region" description="Helical" evidence="1">
    <location>
        <begin position="211"/>
        <end position="230"/>
    </location>
</feature>
<feature type="transmembrane region" description="Helical" evidence="1">
    <location>
        <begin position="92"/>
        <end position="123"/>
    </location>
</feature>
<feature type="transmembrane region" description="Helical" evidence="1">
    <location>
        <begin position="64"/>
        <end position="80"/>
    </location>
</feature>
<reference evidence="2 3" key="1">
    <citation type="submission" date="2020-07" db="EMBL/GenBank/DDBJ databases">
        <title>Sequencing the genomes of 1000 actinobacteria strains.</title>
        <authorList>
            <person name="Klenk H.-P."/>
        </authorList>
    </citation>
    <scope>NUCLEOTIDE SEQUENCE [LARGE SCALE GENOMIC DNA]</scope>
    <source>
        <strain evidence="2 3">CXB654</strain>
    </source>
</reference>
<keyword evidence="2" id="KW-0378">Hydrolase</keyword>
<dbReference type="EMBL" id="JACCCC010000001">
    <property type="protein sequence ID" value="NYE48805.1"/>
    <property type="molecule type" value="Genomic_DNA"/>
</dbReference>
<dbReference type="Proteomes" id="UP000589036">
    <property type="component" value="Unassembled WGS sequence"/>
</dbReference>
<organism evidence="2 3">
    <name type="scientific">Spinactinospora alkalitolerans</name>
    <dbReference type="NCBI Taxonomy" id="687207"/>
    <lineage>
        <taxon>Bacteria</taxon>
        <taxon>Bacillati</taxon>
        <taxon>Actinomycetota</taxon>
        <taxon>Actinomycetes</taxon>
        <taxon>Streptosporangiales</taxon>
        <taxon>Nocardiopsidaceae</taxon>
        <taxon>Spinactinospora</taxon>
    </lineage>
</organism>
<name>A0A852TZR2_9ACTN</name>
<evidence type="ECO:0000256" key="1">
    <source>
        <dbReference type="SAM" id="Phobius"/>
    </source>
</evidence>
<proteinExistence type="predicted"/>
<dbReference type="RefSeq" id="WP_179644573.1">
    <property type="nucleotide sequence ID" value="NZ_BAAAYY010000010.1"/>
</dbReference>
<sequence length="237" mass="25424">MMGHSHALSGVVGWMAIVPLVQGTEFWGVRFDLGPGEIIAGSLVCAGAALIPDLDHKSSTITQTYGFVTRALSALLNWMFGGHRNGTHSLLFALLMGALTQVLALWSPLAVQIFVFLLIGIAMNGLGFGMDKNRTAAEIINALGTAGITLALYTSGTDYSWIGLAVAFGCLLHFAGDMATEMGVPLLWPVSKYRVGQNIGFKTDGKIERNVVTPMLTIAIILLSVYLFPWREILPEA</sequence>
<keyword evidence="3" id="KW-1185">Reference proteome</keyword>
<accession>A0A852TZR2</accession>
<keyword evidence="1" id="KW-1133">Transmembrane helix</keyword>
<protein>
    <submittedName>
        <fullName evidence="2">Membrane-bound metal-dependent hydrolase YbcI (DUF457 family)</fullName>
    </submittedName>
</protein>
<evidence type="ECO:0000313" key="3">
    <source>
        <dbReference type="Proteomes" id="UP000589036"/>
    </source>
</evidence>
<dbReference type="Pfam" id="PF04307">
    <property type="entry name" value="YdjM"/>
    <property type="match status" value="2"/>
</dbReference>
<evidence type="ECO:0000313" key="2">
    <source>
        <dbReference type="EMBL" id="NYE48805.1"/>
    </source>
</evidence>
<feature type="transmembrane region" description="Helical" evidence="1">
    <location>
        <begin position="135"/>
        <end position="153"/>
    </location>
</feature>
<keyword evidence="1" id="KW-0812">Transmembrane</keyword>
<keyword evidence="1" id="KW-0472">Membrane</keyword>